<dbReference type="EMBL" id="QKUB01000010">
    <property type="protein sequence ID" value="PZV98764.1"/>
    <property type="molecule type" value="Genomic_DNA"/>
</dbReference>
<accession>A0A2W7G167</accession>
<protein>
    <recommendedName>
        <fullName evidence="4">Lipoprotein</fullName>
    </recommendedName>
</protein>
<dbReference type="PROSITE" id="PS51257">
    <property type="entry name" value="PROKAR_LIPOPROTEIN"/>
    <property type="match status" value="1"/>
</dbReference>
<evidence type="ECO:0000256" key="1">
    <source>
        <dbReference type="SAM" id="SignalP"/>
    </source>
</evidence>
<dbReference type="RefSeq" id="WP_111518817.1">
    <property type="nucleotide sequence ID" value="NZ_QKUB01000010.1"/>
</dbReference>
<organism evidence="2 3">
    <name type="scientific">Metamycoplasma auris</name>
    <dbReference type="NCBI Taxonomy" id="51363"/>
    <lineage>
        <taxon>Bacteria</taxon>
        <taxon>Bacillati</taxon>
        <taxon>Mycoplasmatota</taxon>
        <taxon>Mycoplasmoidales</taxon>
        <taxon>Metamycoplasmataceae</taxon>
        <taxon>Metamycoplasma</taxon>
    </lineage>
</organism>
<reference evidence="2 3" key="1">
    <citation type="submission" date="2018-06" db="EMBL/GenBank/DDBJ databases">
        <title>Genomic Encyclopedia of Archaeal and Bacterial Type Strains, Phase II (KMG-II): from individual species to whole genera.</title>
        <authorList>
            <person name="Goeker M."/>
        </authorList>
    </citation>
    <scope>NUCLEOTIDE SEQUENCE [LARGE SCALE GENOMIC DNA]</scope>
    <source>
        <strain evidence="2 3">ATCC 51348</strain>
    </source>
</reference>
<evidence type="ECO:0008006" key="4">
    <source>
        <dbReference type="Google" id="ProtNLM"/>
    </source>
</evidence>
<keyword evidence="3" id="KW-1185">Reference proteome</keyword>
<gene>
    <name evidence="2" type="ORF">BCF89_11018</name>
</gene>
<keyword evidence="1" id="KW-0732">Signal</keyword>
<evidence type="ECO:0000313" key="3">
    <source>
        <dbReference type="Proteomes" id="UP000249646"/>
    </source>
</evidence>
<feature type="signal peptide" evidence="1">
    <location>
        <begin position="1"/>
        <end position="23"/>
    </location>
</feature>
<name>A0A2W7G167_9BACT</name>
<evidence type="ECO:0000313" key="2">
    <source>
        <dbReference type="EMBL" id="PZV98764.1"/>
    </source>
</evidence>
<proteinExistence type="predicted"/>
<comment type="caution">
    <text evidence="2">The sequence shown here is derived from an EMBL/GenBank/DDBJ whole genome shotgun (WGS) entry which is preliminary data.</text>
</comment>
<feature type="chain" id="PRO_5016083458" description="Lipoprotein" evidence="1">
    <location>
        <begin position="24"/>
        <end position="644"/>
    </location>
</feature>
<dbReference type="Proteomes" id="UP000249646">
    <property type="component" value="Unassembled WGS sequence"/>
</dbReference>
<dbReference type="OrthoDB" id="401027at2"/>
<dbReference type="NCBIfam" id="NF045963">
    <property type="entry name" value="MAG3240_fam"/>
    <property type="match status" value="1"/>
</dbReference>
<dbReference type="AlphaFoldDB" id="A0A2W7G167"/>
<sequence length="644" mass="76112">MKRITKLLLSSAASMIIPSSLLAISCYKLKDIYLDINVASRLFLNRLTLNQIASIEKDFIIDSQNTNDKKGLFFYFDKKENKKIYFDDVKIEKEENEEPKMYLKKGNQWIEYIPDFIYKKNWKQEKTNNNNIRVLHSKKNATLGNFLTEYEFNEIDDLSNDYDEWLINLFAKQNTDFKPQQYEFPEDLQSIIFRLNYDVSNNFFIMNKNYIKNAKNEQTLFLDWMHPHYIQASAFLDNEHIKQRKTFERILKLYLNQFNLNVASIEIDWKKAKIKKSITSSSQNFISFNLKSITDWNNNELLTDNDRKKTFYLNGFRSYASNAKFGVGNQGLKEDLPLFNDYIENPLLYMDGKEYLTIIDNINHFIKAPTSHEYWNSKGLMHLFNQFKDEIFYIKIPSYRKNEDKEYKITDFEFTDYLGTNQIFKAIVQVTKLNGTKKSYVWISSNFDDHGHRLKGMITKNTPSPLSSDIYSFNPGNKGNPEGIKLNEFISDDPNSAFMVGLKNASDKLNLFNYWNNDSRQNFDADLLNNESYQIKVFNSYLNNYLLAYALEVKKNIPLSGIKRIDIELDAKKNKLGSLYFKLKFVGFGDNRDYKYISKNEKIIAESSLYWNYFKGYDINKNKNTFNFYDDANKLVWIKSNEKN</sequence>